<feature type="compositionally biased region" description="Polar residues" evidence="1">
    <location>
        <begin position="64"/>
        <end position="79"/>
    </location>
</feature>
<feature type="region of interest" description="Disordered" evidence="1">
    <location>
        <begin position="1"/>
        <end position="163"/>
    </location>
</feature>
<feature type="region of interest" description="Disordered" evidence="1">
    <location>
        <begin position="762"/>
        <end position="813"/>
    </location>
</feature>
<feature type="compositionally biased region" description="Pro residues" evidence="1">
    <location>
        <begin position="143"/>
        <end position="160"/>
    </location>
</feature>
<gene>
    <name evidence="2" type="ORF">EIP91_007911</name>
</gene>
<feature type="compositionally biased region" description="Low complexity" evidence="1">
    <location>
        <begin position="490"/>
        <end position="502"/>
    </location>
</feature>
<dbReference type="Proteomes" id="UP000292702">
    <property type="component" value="Unassembled WGS sequence"/>
</dbReference>
<comment type="caution">
    <text evidence="2">The sequence shown here is derived from an EMBL/GenBank/DDBJ whole genome shotgun (WGS) entry which is preliminary data.</text>
</comment>
<evidence type="ECO:0000313" key="3">
    <source>
        <dbReference type="Proteomes" id="UP000292702"/>
    </source>
</evidence>
<name>A0A4R0RSP4_9APHY</name>
<protein>
    <submittedName>
        <fullName evidence="2">Uncharacterized protein</fullName>
    </submittedName>
</protein>
<feature type="compositionally biased region" description="Pro residues" evidence="1">
    <location>
        <begin position="83"/>
        <end position="98"/>
    </location>
</feature>
<keyword evidence="3" id="KW-1185">Reference proteome</keyword>
<feature type="compositionally biased region" description="Low complexity" evidence="1">
    <location>
        <begin position="829"/>
        <end position="845"/>
    </location>
</feature>
<sequence>MQAETTATPHDEDDDGSLFGSPPPSPDRVRSSSPLALPSGQSSAKNVGTLALPGSHLFNELPSAPSSVTCGPMQNQPQSYIWHPPPAPPVPQPIPTRPPSVSSYARSRSATPAAVPRPTRPPRKSSKRVSHRSEASSAASTPRPTPPPIPLPDSSEPPPSNFLRNQQALLGLAGLVGGVNPANLALPRGSTANNPIVVDDEEDTPTIGRRPPQTYYPMGAIPVLYPTLVPAPSTDDIIQTLIKQKNIFPVVGALLSLVSRTAEGQSIWSQYHNSQSGFHRPYVNGPAHVPPAKKRRVHDVPAGAGDWDVPYPFPAGEGPTNYRANWERQRSKQLIGDLIALVKSAAKKAAAKNYYKVQQQQPLPSETETEPGKVFRHYRPETLRYGLEPGQALPVSSPVDAVDQLSGVSATAGPSILPAAPLASASHASPLPIPPTSTPSIDELFATMMSPPVPEPIQPAPFTNHYVFSASSPSTTSSIPIATPSASSSFASSSASASASTSQPPPNDFAPELQTNINDFLAMIDNLPPGDLSGLFNPTDDIFSSTASSMPTPVMSRSETGEDPLSQTFFPESQSPSLDFTDPFLASIDPVLLALSGPSSGDGFTPELNIKTDAAEKILSFGTAAPPTPTLVGSPLSMDHDEHGPPTPSWDFTFPDPEVVGGGNDSADGASAGAVGVGDSVENGGVVSSEGACLGRMDLRKHVLMKGLVRSADGLVEIGKDKGKGKEREVDVLFDFGFDMGAPFDRDIVMQDALYAPDAVNVPTSSSQSTHADDAPCHAPIASAQDPTSPAPAGPSAPQMGQPPTQSQPQPMASFPLSIALPIIQAASTSASTSTSSTPAPTAQSEYKKRKHETLKKARAMRAQLVAEIQRAKVELWETAMEGGCLVVLGKEAAKDAKEKERGRA</sequence>
<reference evidence="2 3" key="1">
    <citation type="submission" date="2018-11" db="EMBL/GenBank/DDBJ databases">
        <title>Genome assembly of Steccherinum ochraceum LE-BIN_3174, the white-rot fungus of the Steccherinaceae family (The Residual Polyporoid clade, Polyporales, Basidiomycota).</title>
        <authorList>
            <person name="Fedorova T.V."/>
            <person name="Glazunova O.A."/>
            <person name="Landesman E.O."/>
            <person name="Moiseenko K.V."/>
            <person name="Psurtseva N.V."/>
            <person name="Savinova O.S."/>
            <person name="Shakhova N.V."/>
            <person name="Tyazhelova T.V."/>
            <person name="Vasina D.V."/>
        </authorList>
    </citation>
    <scope>NUCLEOTIDE SEQUENCE [LARGE SCALE GENOMIC DNA]</scope>
    <source>
        <strain evidence="2 3">LE-BIN_3174</strain>
    </source>
</reference>
<dbReference type="STRING" id="92696.A0A4R0RSP4"/>
<dbReference type="OrthoDB" id="3264780at2759"/>
<evidence type="ECO:0000313" key="2">
    <source>
        <dbReference type="EMBL" id="TCD69355.1"/>
    </source>
</evidence>
<proteinExistence type="predicted"/>
<evidence type="ECO:0000256" key="1">
    <source>
        <dbReference type="SAM" id="MobiDB-lite"/>
    </source>
</evidence>
<feature type="region of interest" description="Disordered" evidence="1">
    <location>
        <begin position="490"/>
        <end position="513"/>
    </location>
</feature>
<feature type="region of interest" description="Disordered" evidence="1">
    <location>
        <begin position="829"/>
        <end position="855"/>
    </location>
</feature>
<dbReference type="EMBL" id="RWJN01000043">
    <property type="protein sequence ID" value="TCD69355.1"/>
    <property type="molecule type" value="Genomic_DNA"/>
</dbReference>
<accession>A0A4R0RSP4</accession>
<dbReference type="AlphaFoldDB" id="A0A4R0RSP4"/>
<feature type="compositionally biased region" description="Basic residues" evidence="1">
    <location>
        <begin position="120"/>
        <end position="130"/>
    </location>
</feature>
<organism evidence="2 3">
    <name type="scientific">Steccherinum ochraceum</name>
    <dbReference type="NCBI Taxonomy" id="92696"/>
    <lineage>
        <taxon>Eukaryota</taxon>
        <taxon>Fungi</taxon>
        <taxon>Dikarya</taxon>
        <taxon>Basidiomycota</taxon>
        <taxon>Agaricomycotina</taxon>
        <taxon>Agaricomycetes</taxon>
        <taxon>Polyporales</taxon>
        <taxon>Steccherinaceae</taxon>
        <taxon>Steccherinum</taxon>
    </lineage>
</organism>
<feature type="compositionally biased region" description="Low complexity" evidence="1">
    <location>
        <begin position="105"/>
        <end position="117"/>
    </location>
</feature>
<feature type="region of interest" description="Disordered" evidence="1">
    <location>
        <begin position="194"/>
        <end position="213"/>
    </location>
</feature>